<reference evidence="3 4" key="1">
    <citation type="submission" date="2019-04" db="EMBL/GenBank/DDBJ databases">
        <title>Kribbella sp. NEAU-THZ 27 nov., a novel actinomycete isolated from soil.</title>
        <authorList>
            <person name="Duan L."/>
        </authorList>
    </citation>
    <scope>NUCLEOTIDE SEQUENCE [LARGE SCALE GENOMIC DNA]</scope>
    <source>
        <strain evidence="4">NEAU-THZ27</strain>
    </source>
</reference>
<evidence type="ECO:0000256" key="1">
    <source>
        <dbReference type="SAM" id="Phobius"/>
    </source>
</evidence>
<dbReference type="AlphaFoldDB" id="A0A4U3LM39"/>
<protein>
    <recommendedName>
        <fullName evidence="2">DUF7144 domain-containing protein</fullName>
    </recommendedName>
</protein>
<sequence>MAAKKVGAAMTGVVVFAGAVLMVIGLVNVFEGLVALFSDERLVVTPSKLVLVDVTGWGWILLIFGLLLMPVGAGLIAARTWARITAILLVSLHAVVQILWLGAYPVWSVLMIVLDVVVLYALTARWSDVRDQLGGIDEAPWTRDEEAQLTTADRRRPPH</sequence>
<evidence type="ECO:0000313" key="4">
    <source>
        <dbReference type="Proteomes" id="UP000305836"/>
    </source>
</evidence>
<evidence type="ECO:0000313" key="3">
    <source>
        <dbReference type="EMBL" id="TKK76209.1"/>
    </source>
</evidence>
<feature type="transmembrane region" description="Helical" evidence="1">
    <location>
        <begin position="84"/>
        <end position="100"/>
    </location>
</feature>
<dbReference type="EMBL" id="SZPZ01000004">
    <property type="protein sequence ID" value="TKK76209.1"/>
    <property type="molecule type" value="Genomic_DNA"/>
</dbReference>
<keyword evidence="1" id="KW-0812">Transmembrane</keyword>
<keyword evidence="1" id="KW-1133">Transmembrane helix</keyword>
<dbReference type="Pfam" id="PF23636">
    <property type="entry name" value="DUF7144"/>
    <property type="match status" value="1"/>
</dbReference>
<organism evidence="3 4">
    <name type="scientific">Kribbella jiaozuonensis</name>
    <dbReference type="NCBI Taxonomy" id="2575441"/>
    <lineage>
        <taxon>Bacteria</taxon>
        <taxon>Bacillati</taxon>
        <taxon>Actinomycetota</taxon>
        <taxon>Actinomycetes</taxon>
        <taxon>Propionibacteriales</taxon>
        <taxon>Kribbellaceae</taxon>
        <taxon>Kribbella</taxon>
    </lineage>
</organism>
<evidence type="ECO:0000259" key="2">
    <source>
        <dbReference type="Pfam" id="PF23636"/>
    </source>
</evidence>
<gene>
    <name evidence="3" type="ORF">FDA38_27750</name>
</gene>
<keyword evidence="4" id="KW-1185">Reference proteome</keyword>
<feature type="transmembrane region" description="Helical" evidence="1">
    <location>
        <begin position="106"/>
        <end position="123"/>
    </location>
</feature>
<dbReference type="OrthoDB" id="4482242at2"/>
<feature type="transmembrane region" description="Helical" evidence="1">
    <location>
        <begin position="57"/>
        <end position="77"/>
    </location>
</feature>
<feature type="domain" description="DUF7144" evidence="2">
    <location>
        <begin position="14"/>
        <end position="126"/>
    </location>
</feature>
<dbReference type="Proteomes" id="UP000305836">
    <property type="component" value="Unassembled WGS sequence"/>
</dbReference>
<feature type="transmembrane region" description="Helical" evidence="1">
    <location>
        <begin position="12"/>
        <end position="37"/>
    </location>
</feature>
<keyword evidence="1" id="KW-0472">Membrane</keyword>
<dbReference type="RefSeq" id="WP_137257077.1">
    <property type="nucleotide sequence ID" value="NZ_JBHSPQ010000003.1"/>
</dbReference>
<comment type="caution">
    <text evidence="3">The sequence shown here is derived from an EMBL/GenBank/DDBJ whole genome shotgun (WGS) entry which is preliminary data.</text>
</comment>
<dbReference type="InterPro" id="IPR055568">
    <property type="entry name" value="DUF7144"/>
</dbReference>
<name>A0A4U3LM39_9ACTN</name>
<proteinExistence type="predicted"/>
<accession>A0A4U3LM39</accession>